<protein>
    <submittedName>
        <fullName evidence="1">Uncharacterized protein</fullName>
    </submittedName>
</protein>
<evidence type="ECO:0000313" key="1">
    <source>
        <dbReference type="EMBL" id="MEE2024868.1"/>
    </source>
</evidence>
<evidence type="ECO:0000313" key="2">
    <source>
        <dbReference type="Proteomes" id="UP001339167"/>
    </source>
</evidence>
<accession>A0ABU7JGR6</accession>
<dbReference type="RefSeq" id="WP_330088195.1">
    <property type="nucleotide sequence ID" value="NZ_JAUGZK010000008.1"/>
</dbReference>
<keyword evidence="2" id="KW-1185">Reference proteome</keyword>
<comment type="caution">
    <text evidence="1">The sequence shown here is derived from an EMBL/GenBank/DDBJ whole genome shotgun (WGS) entry which is preliminary data.</text>
</comment>
<name>A0ABU7JGR6_9GAMM</name>
<gene>
    <name evidence="1" type="ORF">QWF21_11475</name>
</gene>
<organism evidence="1 2">
    <name type="scientific">Alkalimonas mucilaginosa</name>
    <dbReference type="NCBI Taxonomy" id="3057676"/>
    <lineage>
        <taxon>Bacteria</taxon>
        <taxon>Pseudomonadati</taxon>
        <taxon>Pseudomonadota</taxon>
        <taxon>Gammaproteobacteria</taxon>
        <taxon>Alkalimonas</taxon>
    </lineage>
</organism>
<proteinExistence type="predicted"/>
<dbReference type="EMBL" id="JAUGZK010000008">
    <property type="protein sequence ID" value="MEE2024868.1"/>
    <property type="molecule type" value="Genomic_DNA"/>
</dbReference>
<sequence>MNMAQRDLAMLDLERQFKDIFTISRAGGDNQTERMRAQGFIHAIELLQLCTRDEVQQLMERDHQQVFGCTIAERVPSKQALRQRALQLGDYHYFDEPALYRQQD</sequence>
<dbReference type="Proteomes" id="UP001339167">
    <property type="component" value="Unassembled WGS sequence"/>
</dbReference>
<reference evidence="1 2" key="1">
    <citation type="submission" date="2023-06" db="EMBL/GenBank/DDBJ databases">
        <title>Alkalimonas sp., MEB004 an alkaliphilic bacterium isolated from Lonar Lake, India.</title>
        <authorList>
            <person name="Joshi A."/>
            <person name="Thite S."/>
        </authorList>
    </citation>
    <scope>NUCLEOTIDE SEQUENCE [LARGE SCALE GENOMIC DNA]</scope>
    <source>
        <strain evidence="1 2">MEB004</strain>
    </source>
</reference>